<gene>
    <name evidence="1" type="ORF">KARP_00582</name>
    <name evidence="2" type="ORF">KARP_02274</name>
</gene>
<dbReference type="EMBL" id="LS398548">
    <property type="protein sequence ID" value="SPR14716.1"/>
    <property type="molecule type" value="Genomic_DNA"/>
</dbReference>
<evidence type="ECO:0000313" key="3">
    <source>
        <dbReference type="Proteomes" id="UP000245243"/>
    </source>
</evidence>
<reference evidence="1" key="2">
    <citation type="submission" date="2018-03" db="EMBL/GenBank/DDBJ databases">
        <authorList>
            <person name="Keele B.F."/>
        </authorList>
    </citation>
    <scope>NUCLEOTIDE SEQUENCE [LARGE SCALE GENOMIC DNA]</scope>
    <source>
        <strain evidence="1">Karp</strain>
    </source>
</reference>
<accession>A0A2U3RN92</accession>
<sequence>MGKFPDIQQEVADLADVVATLQSGDYYVG</sequence>
<dbReference type="Proteomes" id="UP000245243">
    <property type="component" value="Chromosome I"/>
</dbReference>
<proteinExistence type="predicted"/>
<dbReference type="EMBL" id="LS398548">
    <property type="protein sequence ID" value="SPR16379.1"/>
    <property type="molecule type" value="Genomic_DNA"/>
</dbReference>
<name>A0A2U3RN92_ORITS</name>
<dbReference type="AlphaFoldDB" id="A0A2U3RN92"/>
<organism evidence="1 3">
    <name type="scientific">Orientia tsutsugamushi</name>
    <name type="common">Rickettsia tsutsugamushi</name>
    <dbReference type="NCBI Taxonomy" id="784"/>
    <lineage>
        <taxon>Bacteria</taxon>
        <taxon>Pseudomonadati</taxon>
        <taxon>Pseudomonadota</taxon>
        <taxon>Alphaproteobacteria</taxon>
        <taxon>Rickettsiales</taxon>
        <taxon>Rickettsiaceae</taxon>
        <taxon>Rickettsieae</taxon>
        <taxon>Orientia</taxon>
    </lineage>
</organism>
<protein>
    <submittedName>
        <fullName evidence="1">Uncharacterized protein</fullName>
    </submittedName>
</protein>
<reference evidence="3" key="1">
    <citation type="submission" date="2018-03" db="EMBL/GenBank/DDBJ databases">
        <authorList>
            <person name="Batty M. E."/>
            <person name="Batty M E."/>
        </authorList>
    </citation>
    <scope>NUCLEOTIDE SEQUENCE [LARGE SCALE GENOMIC DNA]</scope>
</reference>
<evidence type="ECO:0000313" key="2">
    <source>
        <dbReference type="EMBL" id="SPR16379.1"/>
    </source>
</evidence>
<evidence type="ECO:0000313" key="1">
    <source>
        <dbReference type="EMBL" id="SPR14716.1"/>
    </source>
</evidence>